<accession>H7EHI6</accession>
<dbReference type="Proteomes" id="UP000003571">
    <property type="component" value="Unassembled WGS sequence"/>
</dbReference>
<feature type="domain" description="GGDEF" evidence="2">
    <location>
        <begin position="176"/>
        <end position="301"/>
    </location>
</feature>
<dbReference type="PANTHER" id="PTHR33121">
    <property type="entry name" value="CYCLIC DI-GMP PHOSPHODIESTERASE PDEF"/>
    <property type="match status" value="1"/>
</dbReference>
<dbReference type="AlphaFoldDB" id="H7EHI6"/>
<evidence type="ECO:0000259" key="2">
    <source>
        <dbReference type="PROSITE" id="PS50887"/>
    </source>
</evidence>
<dbReference type="Pfam" id="PF00990">
    <property type="entry name" value="GGDEF"/>
    <property type="match status" value="1"/>
</dbReference>
<feature type="domain" description="EAL" evidence="1">
    <location>
        <begin position="310"/>
        <end position="568"/>
    </location>
</feature>
<dbReference type="eggNOG" id="COG5001">
    <property type="taxonomic scope" value="Bacteria"/>
</dbReference>
<organism evidence="3 4">
    <name type="scientific">Treponema saccharophilum DSM 2985</name>
    <dbReference type="NCBI Taxonomy" id="907348"/>
    <lineage>
        <taxon>Bacteria</taxon>
        <taxon>Pseudomonadati</taxon>
        <taxon>Spirochaetota</taxon>
        <taxon>Spirochaetia</taxon>
        <taxon>Spirochaetales</taxon>
        <taxon>Treponemataceae</taxon>
        <taxon>Treponema</taxon>
    </lineage>
</organism>
<dbReference type="SMART" id="SM00052">
    <property type="entry name" value="EAL"/>
    <property type="match status" value="1"/>
</dbReference>
<dbReference type="GO" id="GO:0071111">
    <property type="term" value="F:cyclic-guanylate-specific phosphodiesterase activity"/>
    <property type="evidence" value="ECO:0007669"/>
    <property type="project" value="InterPro"/>
</dbReference>
<dbReference type="OrthoDB" id="366324at2"/>
<dbReference type="InterPro" id="IPR001633">
    <property type="entry name" value="EAL_dom"/>
</dbReference>
<dbReference type="PATRIC" id="fig|907348.3.peg.253"/>
<dbReference type="SUPFAM" id="SSF141868">
    <property type="entry name" value="EAL domain-like"/>
    <property type="match status" value="1"/>
</dbReference>
<dbReference type="EMBL" id="AGRW01000028">
    <property type="protein sequence ID" value="EIC02932.1"/>
    <property type="molecule type" value="Genomic_DNA"/>
</dbReference>
<dbReference type="Gene3D" id="3.30.70.270">
    <property type="match status" value="1"/>
</dbReference>
<dbReference type="PANTHER" id="PTHR33121:SF70">
    <property type="entry name" value="SIGNALING PROTEIN YKOW"/>
    <property type="match status" value="1"/>
</dbReference>
<evidence type="ECO:0000313" key="3">
    <source>
        <dbReference type="EMBL" id="EIC02932.1"/>
    </source>
</evidence>
<dbReference type="PROSITE" id="PS50883">
    <property type="entry name" value="EAL"/>
    <property type="match status" value="1"/>
</dbReference>
<dbReference type="InterPro" id="IPR050706">
    <property type="entry name" value="Cyclic-di-GMP_PDE-like"/>
</dbReference>
<comment type="caution">
    <text evidence="3">The sequence shown here is derived from an EMBL/GenBank/DDBJ whole genome shotgun (WGS) entry which is preliminary data.</text>
</comment>
<dbReference type="SUPFAM" id="SSF55073">
    <property type="entry name" value="Nucleotide cyclase"/>
    <property type="match status" value="1"/>
</dbReference>
<dbReference type="PROSITE" id="PS50887">
    <property type="entry name" value="GGDEF"/>
    <property type="match status" value="1"/>
</dbReference>
<dbReference type="RefSeq" id="WP_002702116.1">
    <property type="nucleotide sequence ID" value="NZ_AGRW01000028.1"/>
</dbReference>
<sequence length="570" mass="65119">MFSTDGFRLVLEKLSSPILVLEPLPQKAKSGATRNDFSVVFMNESFRRFFGEDNCFDKLSSYKENEPLSSRLIELVETVMETGIPIEKTFRSKICGHWFKLIIDKIEDALFSVTFINVDDDKKFEERLAEQNRKLKDLSEKLEFNAFHDMMTGLLGRKKFESDFLEWASKASSLGQKFGIMLADLDDMKIINDSRGHSAGDELIVKAAEILKKIETEDMRAYRFGSDEFIIMMNKIESHGTALNMGNLILELFNERGVEFSAGIAVYPDDGTDFEKLLRYTDMAMLDSKKHGKNRVGIFQNVMQDRFMKKLSIQNKLNDAYGKNAFQSDFRQYYQPQYDIATGKLRGFEALLRWHDESLGWISPEQFIPIAEETRLMVPLGEWVMEMALKSLREWIDDYGFDGIMSVNVSPVQLKKPTFIFDLSNFIEQYQIPTKNLEIEITEGVFIDNKEEILGTLSQVRAMGIGISLDDFGTGYSSLSYLQKLPITALKIDKSFISNIGNLGFEADITDTIVSLVSKMGLDTIAEGVENEEQLSVLRKIKCRVVQGFLKGKPMTKEDCENIFRDTQGR</sequence>
<evidence type="ECO:0000259" key="1">
    <source>
        <dbReference type="PROSITE" id="PS50883"/>
    </source>
</evidence>
<dbReference type="CDD" id="cd01949">
    <property type="entry name" value="GGDEF"/>
    <property type="match status" value="1"/>
</dbReference>
<dbReference type="InterPro" id="IPR029787">
    <property type="entry name" value="Nucleotide_cyclase"/>
</dbReference>
<proteinExistence type="predicted"/>
<dbReference type="NCBIfam" id="TIGR00254">
    <property type="entry name" value="GGDEF"/>
    <property type="match status" value="1"/>
</dbReference>
<dbReference type="Pfam" id="PF00563">
    <property type="entry name" value="EAL"/>
    <property type="match status" value="1"/>
</dbReference>
<dbReference type="InterPro" id="IPR035919">
    <property type="entry name" value="EAL_sf"/>
</dbReference>
<evidence type="ECO:0000313" key="4">
    <source>
        <dbReference type="Proteomes" id="UP000003571"/>
    </source>
</evidence>
<dbReference type="InterPro" id="IPR000160">
    <property type="entry name" value="GGDEF_dom"/>
</dbReference>
<dbReference type="CDD" id="cd01948">
    <property type="entry name" value="EAL"/>
    <property type="match status" value="1"/>
</dbReference>
<dbReference type="STRING" id="907348.TresaDRAFT_2585"/>
<gene>
    <name evidence="3" type="ORF">TresaDRAFT_2585</name>
</gene>
<protein>
    <submittedName>
        <fullName evidence="3">Diguanylate cyclase/phosphodiesterase</fullName>
    </submittedName>
</protein>
<dbReference type="Gene3D" id="3.20.20.450">
    <property type="entry name" value="EAL domain"/>
    <property type="match status" value="1"/>
</dbReference>
<reference evidence="3 4" key="1">
    <citation type="submission" date="2011-09" db="EMBL/GenBank/DDBJ databases">
        <title>The draft genome of Treponema saccharophilum DSM 2985.</title>
        <authorList>
            <consortium name="US DOE Joint Genome Institute (JGI-PGF)"/>
            <person name="Lucas S."/>
            <person name="Copeland A."/>
            <person name="Lapidus A."/>
            <person name="Glavina del Rio T."/>
            <person name="Dalin E."/>
            <person name="Tice H."/>
            <person name="Bruce D."/>
            <person name="Goodwin L."/>
            <person name="Pitluck S."/>
            <person name="Peters L."/>
            <person name="Kyrpides N."/>
            <person name="Mavromatis K."/>
            <person name="Ivanova N."/>
            <person name="Markowitz V."/>
            <person name="Cheng J.-F."/>
            <person name="Hugenholtz P."/>
            <person name="Woyke T."/>
            <person name="Wu D."/>
            <person name="Gronow S."/>
            <person name="Wellnitz S."/>
            <person name="Brambilla E."/>
            <person name="Klenk H.-P."/>
            <person name="Eisen J.A."/>
        </authorList>
    </citation>
    <scope>NUCLEOTIDE SEQUENCE [LARGE SCALE GENOMIC DNA]</scope>
    <source>
        <strain evidence="3 4">DSM 2985</strain>
    </source>
</reference>
<dbReference type="SMART" id="SM00267">
    <property type="entry name" value="GGDEF"/>
    <property type="match status" value="1"/>
</dbReference>
<name>H7EHI6_9SPIR</name>
<dbReference type="InterPro" id="IPR043128">
    <property type="entry name" value="Rev_trsase/Diguanyl_cyclase"/>
</dbReference>
<keyword evidence="4" id="KW-1185">Reference proteome</keyword>